<evidence type="ECO:0000313" key="1">
    <source>
        <dbReference type="EMBL" id="PZO88557.1"/>
    </source>
</evidence>
<dbReference type="AlphaFoldDB" id="A0A2W5A5H7"/>
<protein>
    <submittedName>
        <fullName evidence="1">Uncharacterized protein</fullName>
    </submittedName>
</protein>
<dbReference type="Proteomes" id="UP000249066">
    <property type="component" value="Unassembled WGS sequence"/>
</dbReference>
<comment type="caution">
    <text evidence="1">The sequence shown here is derived from an EMBL/GenBank/DDBJ whole genome shotgun (WGS) entry which is preliminary data.</text>
</comment>
<organism evidence="1 2">
    <name type="scientific">Sphingomonas sanxanigenens</name>
    <dbReference type="NCBI Taxonomy" id="397260"/>
    <lineage>
        <taxon>Bacteria</taxon>
        <taxon>Pseudomonadati</taxon>
        <taxon>Pseudomonadota</taxon>
        <taxon>Alphaproteobacteria</taxon>
        <taxon>Sphingomonadales</taxon>
        <taxon>Sphingomonadaceae</taxon>
        <taxon>Sphingomonas</taxon>
    </lineage>
</organism>
<evidence type="ECO:0000313" key="2">
    <source>
        <dbReference type="Proteomes" id="UP000249066"/>
    </source>
</evidence>
<sequence length="266" mass="28236">MIALALGAAAATLSIPFAPPATTFRYEKAQEQDVRAGKWHFSVVWSVRFAPDGAGRRLEMTVTDYSTDATGNPKHVFESSVAVLKGYTFAYKIGANGAIIEPIDFDKGWARMVESFETAMRISESDPAATPEKKAGIRALVASVENAPLEARKARLMEDTRQLTDHAAITAPIGEAVGFSQAPAGPARISGSETLTGSDGDIAHFVLDSRTDPASGAMISVTEHVEADISRTTGLLVKSVRTRVNSGPGNLTRTMIETRTLTPSGG</sequence>
<reference evidence="1 2" key="1">
    <citation type="submission" date="2017-08" db="EMBL/GenBank/DDBJ databases">
        <title>Infants hospitalized years apart are colonized by the same room-sourced microbial strains.</title>
        <authorList>
            <person name="Brooks B."/>
            <person name="Olm M.R."/>
            <person name="Firek B.A."/>
            <person name="Baker R."/>
            <person name="Thomas B.C."/>
            <person name="Morowitz M.J."/>
            <person name="Banfield J.F."/>
        </authorList>
    </citation>
    <scope>NUCLEOTIDE SEQUENCE [LARGE SCALE GENOMIC DNA]</scope>
    <source>
        <strain evidence="1">S2_018_000_R2_101</strain>
    </source>
</reference>
<name>A0A2W5A5H7_9SPHN</name>
<dbReference type="EMBL" id="QFNN01000087">
    <property type="protein sequence ID" value="PZO88557.1"/>
    <property type="molecule type" value="Genomic_DNA"/>
</dbReference>
<gene>
    <name evidence="1" type="ORF">DI623_12380</name>
</gene>
<proteinExistence type="predicted"/>
<accession>A0A2W5A5H7</accession>